<dbReference type="CDD" id="cd01080">
    <property type="entry name" value="NAD_bind_m-THF_DH_Cyclohyd"/>
    <property type="match status" value="1"/>
</dbReference>
<dbReference type="Gene3D" id="3.40.50.720">
    <property type="entry name" value="NAD(P)-binding Rossmann-like Domain"/>
    <property type="match status" value="1"/>
</dbReference>
<keyword evidence="12" id="KW-1185">Reference proteome</keyword>
<evidence type="ECO:0000256" key="2">
    <source>
        <dbReference type="ARBA" id="ARBA00012776"/>
    </source>
</evidence>
<evidence type="ECO:0000256" key="3">
    <source>
        <dbReference type="ARBA" id="ARBA00022563"/>
    </source>
</evidence>
<evidence type="ECO:0000259" key="9">
    <source>
        <dbReference type="Pfam" id="PF02882"/>
    </source>
</evidence>
<dbReference type="InterPro" id="IPR020867">
    <property type="entry name" value="THF_DH/CycHdrlase_CS"/>
</dbReference>
<comment type="catalytic activity">
    <reaction evidence="7">
        <text>(6R)-5,10-methenyltetrahydrofolate + H2O = (6R)-10-formyltetrahydrofolate + H(+)</text>
        <dbReference type="Rhea" id="RHEA:23700"/>
        <dbReference type="ChEBI" id="CHEBI:15377"/>
        <dbReference type="ChEBI" id="CHEBI:15378"/>
        <dbReference type="ChEBI" id="CHEBI:57455"/>
        <dbReference type="ChEBI" id="CHEBI:195366"/>
        <dbReference type="EC" id="3.5.4.9"/>
    </reaction>
</comment>
<evidence type="ECO:0000256" key="7">
    <source>
        <dbReference type="ARBA" id="ARBA00036357"/>
    </source>
</evidence>
<dbReference type="Gene3D" id="3.40.50.10860">
    <property type="entry name" value="Leucine Dehydrogenase, chain A, domain 1"/>
    <property type="match status" value="1"/>
</dbReference>
<dbReference type="FunFam" id="3.40.50.720:FF:000070">
    <property type="entry name" value="probable bifunctional methylenetetrahydrofolate dehydrogenase/cyclohydrolase 2"/>
    <property type="match status" value="1"/>
</dbReference>
<dbReference type="GO" id="GO:0004487">
    <property type="term" value="F:methylenetetrahydrofolate dehydrogenase (NAD+) activity"/>
    <property type="evidence" value="ECO:0007669"/>
    <property type="project" value="TreeGrafter"/>
</dbReference>
<evidence type="ECO:0000313" key="11">
    <source>
        <dbReference type="EMBL" id="KAF6036495.1"/>
    </source>
</evidence>
<evidence type="ECO:0000313" key="12">
    <source>
        <dbReference type="Proteomes" id="UP000593567"/>
    </source>
</evidence>
<dbReference type="InterPro" id="IPR020630">
    <property type="entry name" value="THF_DH/CycHdrlase_cat_dom"/>
</dbReference>
<comment type="subunit">
    <text evidence="1">Homodimer.</text>
</comment>
<dbReference type="HAMAP" id="MF_01576">
    <property type="entry name" value="THF_DHG_CYH"/>
    <property type="match status" value="1"/>
</dbReference>
<proteinExistence type="inferred from homology"/>
<keyword evidence="5" id="KW-0560">Oxidoreductase</keyword>
<evidence type="ECO:0000256" key="4">
    <source>
        <dbReference type="ARBA" id="ARBA00022801"/>
    </source>
</evidence>
<evidence type="ECO:0000256" key="1">
    <source>
        <dbReference type="ARBA" id="ARBA00011738"/>
    </source>
</evidence>
<dbReference type="OrthoDB" id="5126881at2759"/>
<evidence type="ECO:0000259" key="8">
    <source>
        <dbReference type="Pfam" id="PF00763"/>
    </source>
</evidence>
<sequence>MMPKPVRNIVLADPITQKSLTFSLLQVKKYPHNFAVVRKMQSCLFYRCIRQKLIDNCSRNFSLSAIRQRATIIDGKQIANDIQTEVRDEVQTLVSAGRRPPHLTAIQVGDDPASATYVRNKMRATGSVGMTSETIRLDNSISQEALLEIIDEKNKDDDTDGILVQLPVPAHMSERAICNAITPDKDVDGFHLINVGRFCTDLKCLLPATPAGIMELLRRSGIETYGKNAVVCGRSKNVGMPTAMLLHSDGIGETNAGDATTTICHRYTPKDQLLHHVKHADILVVATGVPGLIHGDMLKPGCAVIDVGINRVKNPDTGKTRLVGDCHFESCVETAGWITPVPGGVGPMTVAMLMKNTLQAAIGRIHYDEF</sequence>
<keyword evidence="4" id="KW-0378">Hydrolase</keyword>
<accession>A0A7J7KE54</accession>
<feature type="domain" description="Tetrahydrofolate dehydrogenase/cyclohydrolase catalytic" evidence="8">
    <location>
        <begin position="73"/>
        <end position="188"/>
    </location>
</feature>
<keyword evidence="3" id="KW-0554">One-carbon metabolism</keyword>
<dbReference type="SUPFAM" id="SSF51735">
    <property type="entry name" value="NAD(P)-binding Rossmann-fold domains"/>
    <property type="match status" value="1"/>
</dbReference>
<dbReference type="InterPro" id="IPR046346">
    <property type="entry name" value="Aminoacid_DH-like_N_sf"/>
</dbReference>
<dbReference type="GO" id="GO:0004488">
    <property type="term" value="F:methylenetetrahydrofolate dehydrogenase (NADP+) activity"/>
    <property type="evidence" value="ECO:0007669"/>
    <property type="project" value="InterPro"/>
</dbReference>
<dbReference type="GO" id="GO:0004477">
    <property type="term" value="F:methenyltetrahydrofolate cyclohydrolase activity"/>
    <property type="evidence" value="ECO:0007669"/>
    <property type="project" value="UniProtKB-EC"/>
</dbReference>
<evidence type="ECO:0000313" key="10">
    <source>
        <dbReference type="EMBL" id="KAF6029832.1"/>
    </source>
</evidence>
<dbReference type="SUPFAM" id="SSF53223">
    <property type="entry name" value="Aminoacid dehydrogenase-like, N-terminal domain"/>
    <property type="match status" value="1"/>
</dbReference>
<dbReference type="AlphaFoldDB" id="A0A7J7KE54"/>
<feature type="domain" description="Tetrahydrofolate dehydrogenase/cyclohydrolase NAD(P)-binding" evidence="9">
    <location>
        <begin position="207"/>
        <end position="361"/>
    </location>
</feature>
<dbReference type="PANTHER" id="PTHR48099">
    <property type="entry name" value="C-1-TETRAHYDROFOLATE SYNTHASE, CYTOPLASMIC-RELATED"/>
    <property type="match status" value="1"/>
</dbReference>
<dbReference type="EMBL" id="VXIV02001785">
    <property type="protein sequence ID" value="KAF6029832.1"/>
    <property type="molecule type" value="Genomic_DNA"/>
</dbReference>
<evidence type="ECO:0000256" key="5">
    <source>
        <dbReference type="ARBA" id="ARBA00023002"/>
    </source>
</evidence>
<keyword evidence="6" id="KW-0511">Multifunctional enzyme</keyword>
<reference evidence="11 12" key="2">
    <citation type="submission" date="2020-06" db="EMBL/GenBank/DDBJ databases">
        <title>Draft genome of Bugula neritina, a colonial animal packing powerful symbionts and potential medicines.</title>
        <authorList>
            <person name="Rayko M."/>
        </authorList>
    </citation>
    <scope>NUCLEOTIDE SEQUENCE [LARGE SCALE GENOMIC DNA]</scope>
    <source>
        <strain evidence="11">Kwan_BN1</strain>
    </source>
</reference>
<protein>
    <recommendedName>
        <fullName evidence="2">methenyltetrahydrofolate cyclohydrolase</fullName>
        <ecNumber evidence="2">3.5.4.9</ecNumber>
    </recommendedName>
</protein>
<dbReference type="InterPro" id="IPR000672">
    <property type="entry name" value="THF_DH/CycHdrlase"/>
</dbReference>
<dbReference type="FunFam" id="3.40.50.10860:FF:000005">
    <property type="entry name" value="C-1-tetrahydrofolate synthase, cytoplasmic, putative"/>
    <property type="match status" value="1"/>
</dbReference>
<dbReference type="EMBL" id="VXIV02000712">
    <property type="protein sequence ID" value="KAF6036495.1"/>
    <property type="molecule type" value="Genomic_DNA"/>
</dbReference>
<dbReference type="GO" id="GO:0005739">
    <property type="term" value="C:mitochondrion"/>
    <property type="evidence" value="ECO:0007669"/>
    <property type="project" value="TreeGrafter"/>
</dbReference>
<dbReference type="EC" id="3.5.4.9" evidence="2"/>
<dbReference type="PANTHER" id="PTHR48099:SF11">
    <property type="entry name" value="BIFUNCTIONAL METHYLENETETRAHYDROFOLATE DEHYDROGENASE_CYCLOHYDROLASE, MITOCHONDRIAL"/>
    <property type="match status" value="1"/>
</dbReference>
<evidence type="ECO:0000256" key="6">
    <source>
        <dbReference type="ARBA" id="ARBA00023268"/>
    </source>
</evidence>
<dbReference type="GO" id="GO:0035999">
    <property type="term" value="P:tetrahydrofolate interconversion"/>
    <property type="evidence" value="ECO:0007669"/>
    <property type="project" value="TreeGrafter"/>
</dbReference>
<dbReference type="Proteomes" id="UP000593567">
    <property type="component" value="Unassembled WGS sequence"/>
</dbReference>
<reference evidence="11 12" key="1">
    <citation type="submission" date="2019-09" db="EMBL/GenBank/DDBJ databases">
        <authorList>
            <person name="Raiko M."/>
            <person name="Komissarov A."/>
            <person name="Rhodes A."/>
            <person name="Kliver S."/>
            <person name="Lim-Fong G."/>
            <person name="Kwan J."/>
            <person name="O'Brien S.J."/>
            <person name="Lopez J.V."/>
        </authorList>
    </citation>
    <scope>NUCLEOTIDE SEQUENCE [LARGE SCALE GENOMIC DNA]</scope>
    <source>
        <strain evidence="11">Kwan_BN1</strain>
    </source>
</reference>
<dbReference type="Pfam" id="PF00763">
    <property type="entry name" value="THF_DHG_CYH"/>
    <property type="match status" value="1"/>
</dbReference>
<dbReference type="InterPro" id="IPR020631">
    <property type="entry name" value="THF_DH/CycHdrlase_NAD-bd_dom"/>
</dbReference>
<dbReference type="InterPro" id="IPR036291">
    <property type="entry name" value="NAD(P)-bd_dom_sf"/>
</dbReference>
<dbReference type="PRINTS" id="PR00085">
    <property type="entry name" value="THFDHDRGNASE"/>
</dbReference>
<dbReference type="PROSITE" id="PS00767">
    <property type="entry name" value="THF_DHG_CYH_2"/>
    <property type="match status" value="1"/>
</dbReference>
<dbReference type="Pfam" id="PF02882">
    <property type="entry name" value="THF_DHG_CYH_C"/>
    <property type="match status" value="1"/>
</dbReference>
<gene>
    <name evidence="11" type="ORF">EB796_005196</name>
    <name evidence="10" type="ORF">EB796_011870</name>
</gene>
<name>A0A7J7KE54_BUGNE</name>
<comment type="caution">
    <text evidence="11">The sequence shown here is derived from an EMBL/GenBank/DDBJ whole genome shotgun (WGS) entry which is preliminary data.</text>
</comment>
<organism evidence="11 12">
    <name type="scientific">Bugula neritina</name>
    <name type="common">Brown bryozoan</name>
    <name type="synonym">Sertularia neritina</name>
    <dbReference type="NCBI Taxonomy" id="10212"/>
    <lineage>
        <taxon>Eukaryota</taxon>
        <taxon>Metazoa</taxon>
        <taxon>Spiralia</taxon>
        <taxon>Lophotrochozoa</taxon>
        <taxon>Bryozoa</taxon>
        <taxon>Gymnolaemata</taxon>
        <taxon>Cheilostomatida</taxon>
        <taxon>Flustrina</taxon>
        <taxon>Buguloidea</taxon>
        <taxon>Bugulidae</taxon>
        <taxon>Bugula</taxon>
    </lineage>
</organism>